<name>A0A8H6YGL9_9AGAR</name>
<dbReference type="EMBL" id="JACAZH010000009">
    <property type="protein sequence ID" value="KAF7358757.1"/>
    <property type="molecule type" value="Genomic_DNA"/>
</dbReference>
<accession>A0A8H6YGL9</accession>
<dbReference type="Proteomes" id="UP000623467">
    <property type="component" value="Unassembled WGS sequence"/>
</dbReference>
<feature type="compositionally biased region" description="Basic and acidic residues" evidence="1">
    <location>
        <begin position="82"/>
        <end position="102"/>
    </location>
</feature>
<evidence type="ECO:0000256" key="1">
    <source>
        <dbReference type="SAM" id="MobiDB-lite"/>
    </source>
</evidence>
<protein>
    <submittedName>
        <fullName evidence="2">Uncharacterized protein</fullName>
    </submittedName>
</protein>
<proteinExistence type="predicted"/>
<comment type="caution">
    <text evidence="2">The sequence shown here is derived from an EMBL/GenBank/DDBJ whole genome shotgun (WGS) entry which is preliminary data.</text>
</comment>
<feature type="region of interest" description="Disordered" evidence="1">
    <location>
        <begin position="122"/>
        <end position="146"/>
    </location>
</feature>
<reference evidence="2" key="1">
    <citation type="submission" date="2020-05" db="EMBL/GenBank/DDBJ databases">
        <title>Mycena genomes resolve the evolution of fungal bioluminescence.</title>
        <authorList>
            <person name="Tsai I.J."/>
        </authorList>
    </citation>
    <scope>NUCLEOTIDE SEQUENCE</scope>
    <source>
        <strain evidence="2">160909Yilan</strain>
    </source>
</reference>
<organism evidence="2 3">
    <name type="scientific">Mycena sanguinolenta</name>
    <dbReference type="NCBI Taxonomy" id="230812"/>
    <lineage>
        <taxon>Eukaryota</taxon>
        <taxon>Fungi</taxon>
        <taxon>Dikarya</taxon>
        <taxon>Basidiomycota</taxon>
        <taxon>Agaricomycotina</taxon>
        <taxon>Agaricomycetes</taxon>
        <taxon>Agaricomycetidae</taxon>
        <taxon>Agaricales</taxon>
        <taxon>Marasmiineae</taxon>
        <taxon>Mycenaceae</taxon>
        <taxon>Mycena</taxon>
    </lineage>
</organism>
<evidence type="ECO:0000313" key="3">
    <source>
        <dbReference type="Proteomes" id="UP000623467"/>
    </source>
</evidence>
<evidence type="ECO:0000313" key="2">
    <source>
        <dbReference type="EMBL" id="KAF7358757.1"/>
    </source>
</evidence>
<keyword evidence="3" id="KW-1185">Reference proteome</keyword>
<feature type="compositionally biased region" description="Low complexity" evidence="1">
    <location>
        <begin position="125"/>
        <end position="136"/>
    </location>
</feature>
<sequence length="281" mass="31233">MREDEDSGKNVAWCVLPLRPLSTTGFQRGGWDGEMKRCRAWDGMVGNPWYVIAFDRVDMLSGFVLHVCVSAMQGAVTTTPDRQAHPAQKRDDDCNPKSHRADNRYTGGHLFEAAFSISKPRRHASASPRAAVPVVRGQGSRLRAPEAVERASGGINGASTARQGQTRKGWMRSTDVLGRRRSLRVGVQPTPCRRDSTLRPYCAPYMVGTRQLGLRAYTESARHIGKRGRGRTHVTSGSRGALETHGFRQFELHDPASSRWARIAMERFAPREQSESGEHPN</sequence>
<dbReference type="AlphaFoldDB" id="A0A8H6YGL9"/>
<gene>
    <name evidence="2" type="ORF">MSAN_01214700</name>
</gene>
<feature type="region of interest" description="Disordered" evidence="1">
    <location>
        <begin position="79"/>
        <end position="102"/>
    </location>
</feature>